<keyword evidence="7" id="KW-0686">Riboflavin biosynthesis</keyword>
<dbReference type="PANTHER" id="PTHR21098:SF12">
    <property type="entry name" value="RIBOFLAVIN SYNTHASE"/>
    <property type="match status" value="1"/>
</dbReference>
<organism evidence="13 14">
    <name type="scientific">Thalassolituus maritimus</name>
    <dbReference type="NCBI Taxonomy" id="484498"/>
    <lineage>
        <taxon>Bacteria</taxon>
        <taxon>Pseudomonadati</taxon>
        <taxon>Pseudomonadota</taxon>
        <taxon>Gammaproteobacteria</taxon>
        <taxon>Oceanospirillales</taxon>
        <taxon>Oceanospirillaceae</taxon>
        <taxon>Thalassolituus</taxon>
    </lineage>
</organism>
<comment type="function">
    <text evidence="2">Catalyzes the dismutation of two molecules of 6,7-dimethyl-8-ribityllumazine, resulting in the formation of riboflavin and 5-amino-6-(D-ribitylamino)uracil.</text>
</comment>
<dbReference type="InterPro" id="IPR017938">
    <property type="entry name" value="Riboflavin_synthase-like_b-brl"/>
</dbReference>
<evidence type="ECO:0000256" key="4">
    <source>
        <dbReference type="ARBA" id="ARBA00011233"/>
    </source>
</evidence>
<dbReference type="NCBIfam" id="TIGR00187">
    <property type="entry name" value="ribE"/>
    <property type="match status" value="1"/>
</dbReference>
<dbReference type="Proteomes" id="UP000185639">
    <property type="component" value="Unassembled WGS sequence"/>
</dbReference>
<dbReference type="NCBIfam" id="NF009566">
    <property type="entry name" value="PRK13020.1"/>
    <property type="match status" value="1"/>
</dbReference>
<dbReference type="CDD" id="cd00402">
    <property type="entry name" value="Riboflavin_synthase_like"/>
    <property type="match status" value="1"/>
</dbReference>
<dbReference type="GO" id="GO:0009231">
    <property type="term" value="P:riboflavin biosynthetic process"/>
    <property type="evidence" value="ECO:0007669"/>
    <property type="project" value="UniProtKB-KW"/>
</dbReference>
<dbReference type="GO" id="GO:0004746">
    <property type="term" value="F:riboflavin synthase activity"/>
    <property type="evidence" value="ECO:0007669"/>
    <property type="project" value="UniProtKB-UniRule"/>
</dbReference>
<evidence type="ECO:0000256" key="5">
    <source>
        <dbReference type="ARBA" id="ARBA00012827"/>
    </source>
</evidence>
<evidence type="ECO:0000256" key="1">
    <source>
        <dbReference type="ARBA" id="ARBA00000968"/>
    </source>
</evidence>
<evidence type="ECO:0000256" key="10">
    <source>
        <dbReference type="NCBIfam" id="TIGR00187"/>
    </source>
</evidence>
<dbReference type="InterPro" id="IPR026017">
    <property type="entry name" value="Lumazine-bd_dom"/>
</dbReference>
<evidence type="ECO:0000313" key="13">
    <source>
        <dbReference type="EMBL" id="SIS86343.1"/>
    </source>
</evidence>
<evidence type="ECO:0000256" key="11">
    <source>
        <dbReference type="PROSITE-ProRule" id="PRU00524"/>
    </source>
</evidence>
<dbReference type="Gene3D" id="2.40.30.20">
    <property type="match status" value="2"/>
</dbReference>
<feature type="repeat" description="Lumazine-binding" evidence="11">
    <location>
        <begin position="98"/>
        <end position="194"/>
    </location>
</feature>
<comment type="catalytic activity">
    <reaction evidence="1">
        <text>2 6,7-dimethyl-8-(1-D-ribityl)lumazine + H(+) = 5-amino-6-(D-ribitylamino)uracil + riboflavin</text>
        <dbReference type="Rhea" id="RHEA:20772"/>
        <dbReference type="ChEBI" id="CHEBI:15378"/>
        <dbReference type="ChEBI" id="CHEBI:15934"/>
        <dbReference type="ChEBI" id="CHEBI:57986"/>
        <dbReference type="ChEBI" id="CHEBI:58201"/>
        <dbReference type="EC" id="2.5.1.9"/>
    </reaction>
</comment>
<dbReference type="NCBIfam" id="NF006767">
    <property type="entry name" value="PRK09289.1"/>
    <property type="match status" value="1"/>
</dbReference>
<keyword evidence="14" id="KW-1185">Reference proteome</keyword>
<dbReference type="STRING" id="484498.SAMN05421686_105238"/>
<feature type="repeat" description="Lumazine-binding" evidence="11">
    <location>
        <begin position="1"/>
        <end position="97"/>
    </location>
</feature>
<keyword evidence="9" id="KW-0677">Repeat</keyword>
<name>A0A1N7MJQ7_9GAMM</name>
<reference evidence="14" key="1">
    <citation type="submission" date="2017-01" db="EMBL/GenBank/DDBJ databases">
        <authorList>
            <person name="Varghese N."/>
            <person name="Submissions S."/>
        </authorList>
    </citation>
    <scope>NUCLEOTIDE SEQUENCE [LARGE SCALE GENOMIC DNA]</scope>
    <source>
        <strain evidence="14">DSM 24913</strain>
    </source>
</reference>
<comment type="pathway">
    <text evidence="3">Cofactor biosynthesis; riboflavin biosynthesis; riboflavin from 2-hydroxy-3-oxobutyl phosphate and 5-amino-6-(D-ribitylamino)uracil: step 2/2.</text>
</comment>
<feature type="domain" description="Lumazine-binding" evidence="12">
    <location>
        <begin position="1"/>
        <end position="97"/>
    </location>
</feature>
<evidence type="ECO:0000256" key="7">
    <source>
        <dbReference type="ARBA" id="ARBA00022619"/>
    </source>
</evidence>
<dbReference type="Pfam" id="PF00677">
    <property type="entry name" value="Lum_binding"/>
    <property type="match status" value="2"/>
</dbReference>
<proteinExistence type="predicted"/>
<evidence type="ECO:0000256" key="3">
    <source>
        <dbReference type="ARBA" id="ARBA00004887"/>
    </source>
</evidence>
<dbReference type="EMBL" id="FTOH01000005">
    <property type="protein sequence ID" value="SIS86343.1"/>
    <property type="molecule type" value="Genomic_DNA"/>
</dbReference>
<dbReference type="RefSeq" id="WP_068443999.1">
    <property type="nucleotide sequence ID" value="NZ_FTOH01000005.1"/>
</dbReference>
<dbReference type="PROSITE" id="PS51177">
    <property type="entry name" value="LUMAZINE_BIND"/>
    <property type="match status" value="2"/>
</dbReference>
<dbReference type="SUPFAM" id="SSF63380">
    <property type="entry name" value="Riboflavin synthase domain-like"/>
    <property type="match status" value="2"/>
</dbReference>
<evidence type="ECO:0000313" key="14">
    <source>
        <dbReference type="Proteomes" id="UP000185639"/>
    </source>
</evidence>
<evidence type="ECO:0000259" key="12">
    <source>
        <dbReference type="PROSITE" id="PS51177"/>
    </source>
</evidence>
<keyword evidence="8" id="KW-0808">Transferase</keyword>
<sequence>MFTGIIEAVGKIASTRSEQGDLRLRINTGSLDLSDVKLGDSIATNGVCLTVVAAHADGFEADVSRESLAHTRIAQWAPGTRVNLEKAMLPTTRMGGHIVSGHVDGVGVVRGRRADARSIRFDVEVPADLRRYIAAKGSVTVEGVSLTTNALTATGFELNIVPHTAQETTLADLEAGSEVHLEVDVIARYLEQLLGQKTHDESRLTPAFLAENGFWK</sequence>
<evidence type="ECO:0000256" key="2">
    <source>
        <dbReference type="ARBA" id="ARBA00002803"/>
    </source>
</evidence>
<dbReference type="AlphaFoldDB" id="A0A1N7MJQ7"/>
<evidence type="ECO:0000256" key="8">
    <source>
        <dbReference type="ARBA" id="ARBA00022679"/>
    </source>
</evidence>
<gene>
    <name evidence="13" type="ORF">SAMN05421686_105238</name>
</gene>
<evidence type="ECO:0000256" key="6">
    <source>
        <dbReference type="ARBA" id="ARBA00013950"/>
    </source>
</evidence>
<dbReference type="PIRSF" id="PIRSF000498">
    <property type="entry name" value="Riboflavin_syn_A"/>
    <property type="match status" value="1"/>
</dbReference>
<dbReference type="PANTHER" id="PTHR21098">
    <property type="entry name" value="RIBOFLAVIN SYNTHASE ALPHA CHAIN"/>
    <property type="match status" value="1"/>
</dbReference>
<evidence type="ECO:0000256" key="9">
    <source>
        <dbReference type="ARBA" id="ARBA00022737"/>
    </source>
</evidence>
<accession>A0A1N7MJQ7</accession>
<dbReference type="FunFam" id="2.40.30.20:FF:000003">
    <property type="entry name" value="Riboflavin synthase, alpha subunit"/>
    <property type="match status" value="1"/>
</dbReference>
<dbReference type="OrthoDB" id="9788537at2"/>
<dbReference type="EC" id="2.5.1.9" evidence="5 10"/>
<dbReference type="InterPro" id="IPR001783">
    <property type="entry name" value="Lumazine-bd"/>
</dbReference>
<dbReference type="InterPro" id="IPR023366">
    <property type="entry name" value="ATP_synth_asu-like_sf"/>
</dbReference>
<feature type="domain" description="Lumazine-binding" evidence="12">
    <location>
        <begin position="98"/>
        <end position="194"/>
    </location>
</feature>
<protein>
    <recommendedName>
        <fullName evidence="6 10">Riboflavin synthase</fullName>
        <ecNumber evidence="5 10">2.5.1.9</ecNumber>
    </recommendedName>
</protein>
<comment type="subunit">
    <text evidence="4">Homotrimer.</text>
</comment>
<dbReference type="FunFam" id="2.40.30.20:FF:000004">
    <property type="entry name" value="Riboflavin synthase, alpha subunit"/>
    <property type="match status" value="1"/>
</dbReference>